<dbReference type="AlphaFoldDB" id="A0A7Y3T2M0"/>
<evidence type="ECO:0000313" key="2">
    <source>
        <dbReference type="Proteomes" id="UP000526233"/>
    </source>
</evidence>
<dbReference type="InterPro" id="IPR022344">
    <property type="entry name" value="GTA_major-tail"/>
</dbReference>
<gene>
    <name evidence="1" type="ORF">EHE22_05880</name>
</gene>
<protein>
    <submittedName>
        <fullName evidence="1">Phage tail protein</fullName>
    </submittedName>
</protein>
<dbReference type="PRINTS" id="PR01996">
    <property type="entry name" value="MTP1FAMILY"/>
</dbReference>
<evidence type="ECO:0000313" key="1">
    <source>
        <dbReference type="EMBL" id="NNV19957.1"/>
    </source>
</evidence>
<dbReference type="EMBL" id="PKQI01000001">
    <property type="protein sequence ID" value="NNV19957.1"/>
    <property type="molecule type" value="Genomic_DNA"/>
</dbReference>
<dbReference type="Proteomes" id="UP000526233">
    <property type="component" value="Unassembled WGS sequence"/>
</dbReference>
<dbReference type="RefSeq" id="WP_171379705.1">
    <property type="nucleotide sequence ID" value="NZ_PKQI01000001.1"/>
</dbReference>
<dbReference type="Pfam" id="PF06199">
    <property type="entry name" value="Phage_tail_2"/>
    <property type="match status" value="1"/>
</dbReference>
<name>A0A7Y3T2M0_9HYPH</name>
<accession>A0A7Y3T2M0</accession>
<comment type="caution">
    <text evidence="1">The sequence shown here is derived from an EMBL/GenBank/DDBJ whole genome shotgun (WGS) entry which is preliminary data.</text>
</comment>
<sequence length="143" mass="15149">MATGQQIGRLLLIQIGNGASPEVFNNLCGITTRSFNMSANSVDTTIPDCNNPEATPQKTGVPGIKQRTFTGSGKFVAGADSATFINHVNEATIFNARVIVPGLGSYTGPWFVTDFEFSGESEGMMDFSATFEAAGPLEFEAEV</sequence>
<proteinExistence type="predicted"/>
<organism evidence="1 2">
    <name type="scientific">Brucella pseudogrignonensis</name>
    <dbReference type="NCBI Taxonomy" id="419475"/>
    <lineage>
        <taxon>Bacteria</taxon>
        <taxon>Pseudomonadati</taxon>
        <taxon>Pseudomonadota</taxon>
        <taxon>Alphaproteobacteria</taxon>
        <taxon>Hyphomicrobiales</taxon>
        <taxon>Brucellaceae</taxon>
        <taxon>Brucella/Ochrobactrum group</taxon>
        <taxon>Brucella</taxon>
    </lineage>
</organism>
<dbReference type="InterPro" id="IPR011855">
    <property type="entry name" value="Phgtail_TP901_1"/>
</dbReference>
<reference evidence="1 2" key="1">
    <citation type="submission" date="2018-11" db="EMBL/GenBank/DDBJ databases">
        <title>Genome sequencing and analysis.</title>
        <authorList>
            <person name="Huang Y.-T."/>
        </authorList>
    </citation>
    <scope>NUCLEOTIDE SEQUENCE [LARGE SCALE GENOMIC DNA]</scope>
    <source>
        <strain evidence="1 2">SHIN</strain>
    </source>
</reference>